<evidence type="ECO:0000256" key="1">
    <source>
        <dbReference type="SAM" id="Phobius"/>
    </source>
</evidence>
<dbReference type="InterPro" id="IPR036938">
    <property type="entry name" value="PAP2/HPO_sf"/>
</dbReference>
<sequence length="213" mass="23228">MYRKDKIRIIAGAFGLAGFFVLTWIVTSGYAAGFDDAVRGFFYGIRSDALTPVVRIITYMGNWQTIVGLCIVLLAVKPLRIKYGVPLSAGALAVTAVNKGIKHIVGRPRPDDIVHLVNEGGFSFSSGHAATSMFFYGMLIYLVRVNIENKKKADFITVLLALPMLLIGPSRIYLGVHYPTDVLAGWCLGIVMIAVVSAAVEKIGPKRGHENER</sequence>
<evidence type="ECO:0000313" key="4">
    <source>
        <dbReference type="Proteomes" id="UP000824159"/>
    </source>
</evidence>
<dbReference type="CDD" id="cd03392">
    <property type="entry name" value="PAP2_like_2"/>
    <property type="match status" value="1"/>
</dbReference>
<keyword evidence="1" id="KW-1133">Transmembrane helix</keyword>
<dbReference type="EMBL" id="DVLX01000087">
    <property type="protein sequence ID" value="HIU00019.1"/>
    <property type="molecule type" value="Genomic_DNA"/>
</dbReference>
<feature type="transmembrane region" description="Helical" evidence="1">
    <location>
        <begin position="121"/>
        <end position="143"/>
    </location>
</feature>
<dbReference type="Pfam" id="PF01569">
    <property type="entry name" value="PAP2"/>
    <property type="match status" value="1"/>
</dbReference>
<dbReference type="SMART" id="SM00014">
    <property type="entry name" value="acidPPc"/>
    <property type="match status" value="1"/>
</dbReference>
<feature type="transmembrane region" description="Helical" evidence="1">
    <location>
        <begin position="182"/>
        <end position="200"/>
    </location>
</feature>
<reference evidence="3" key="1">
    <citation type="submission" date="2020-10" db="EMBL/GenBank/DDBJ databases">
        <authorList>
            <person name="Gilroy R."/>
        </authorList>
    </citation>
    <scope>NUCLEOTIDE SEQUENCE</scope>
    <source>
        <strain evidence="3">CHK176-22527</strain>
    </source>
</reference>
<feature type="transmembrane region" description="Helical" evidence="1">
    <location>
        <begin position="83"/>
        <end position="101"/>
    </location>
</feature>
<feature type="domain" description="Phosphatidic acid phosphatase type 2/haloperoxidase" evidence="2">
    <location>
        <begin position="82"/>
        <end position="197"/>
    </location>
</feature>
<feature type="transmembrane region" description="Helical" evidence="1">
    <location>
        <begin position="155"/>
        <end position="176"/>
    </location>
</feature>
<dbReference type="PANTHER" id="PTHR14969">
    <property type="entry name" value="SPHINGOSINE-1-PHOSPHATE PHOSPHOHYDROLASE"/>
    <property type="match status" value="1"/>
</dbReference>
<dbReference type="PANTHER" id="PTHR14969:SF13">
    <property type="entry name" value="AT30094P"/>
    <property type="match status" value="1"/>
</dbReference>
<gene>
    <name evidence="3" type="ORF">IAD12_07170</name>
</gene>
<organism evidence="3 4">
    <name type="scientific">Candidatus Allocopromorpha excrementavium</name>
    <dbReference type="NCBI Taxonomy" id="2840741"/>
    <lineage>
        <taxon>Bacteria</taxon>
        <taxon>Bacillati</taxon>
        <taxon>Bacillota</taxon>
        <taxon>Clostridia</taxon>
        <taxon>Eubacteriales</taxon>
        <taxon>Eubacteriaceae</taxon>
        <taxon>Eubacteriaceae incertae sedis</taxon>
        <taxon>Candidatus Allocopromorpha</taxon>
    </lineage>
</organism>
<keyword evidence="1" id="KW-0472">Membrane</keyword>
<protein>
    <submittedName>
        <fullName evidence="3">Phosphatase PAP2 family protein</fullName>
    </submittedName>
</protein>
<name>A0A9D1HD39_9FIRM</name>
<dbReference type="SUPFAM" id="SSF48317">
    <property type="entry name" value="Acid phosphatase/Vanadium-dependent haloperoxidase"/>
    <property type="match status" value="1"/>
</dbReference>
<dbReference type="InterPro" id="IPR000326">
    <property type="entry name" value="PAP2/HPO"/>
</dbReference>
<accession>A0A9D1HD39</accession>
<evidence type="ECO:0000313" key="3">
    <source>
        <dbReference type="EMBL" id="HIU00019.1"/>
    </source>
</evidence>
<feature type="transmembrane region" description="Helical" evidence="1">
    <location>
        <begin position="53"/>
        <end position="76"/>
    </location>
</feature>
<dbReference type="AlphaFoldDB" id="A0A9D1HD39"/>
<proteinExistence type="predicted"/>
<dbReference type="Proteomes" id="UP000824159">
    <property type="component" value="Unassembled WGS sequence"/>
</dbReference>
<comment type="caution">
    <text evidence="3">The sequence shown here is derived from an EMBL/GenBank/DDBJ whole genome shotgun (WGS) entry which is preliminary data.</text>
</comment>
<evidence type="ECO:0000259" key="2">
    <source>
        <dbReference type="SMART" id="SM00014"/>
    </source>
</evidence>
<keyword evidence="1" id="KW-0812">Transmembrane</keyword>
<feature type="transmembrane region" description="Helical" evidence="1">
    <location>
        <begin position="7"/>
        <end position="33"/>
    </location>
</feature>
<dbReference type="Gene3D" id="1.20.144.10">
    <property type="entry name" value="Phosphatidic acid phosphatase type 2/haloperoxidase"/>
    <property type="match status" value="2"/>
</dbReference>
<reference evidence="3" key="2">
    <citation type="journal article" date="2021" name="PeerJ">
        <title>Extensive microbial diversity within the chicken gut microbiome revealed by metagenomics and culture.</title>
        <authorList>
            <person name="Gilroy R."/>
            <person name="Ravi A."/>
            <person name="Getino M."/>
            <person name="Pursley I."/>
            <person name="Horton D.L."/>
            <person name="Alikhan N.F."/>
            <person name="Baker D."/>
            <person name="Gharbi K."/>
            <person name="Hall N."/>
            <person name="Watson M."/>
            <person name="Adriaenssens E.M."/>
            <person name="Foster-Nyarko E."/>
            <person name="Jarju S."/>
            <person name="Secka A."/>
            <person name="Antonio M."/>
            <person name="Oren A."/>
            <person name="Chaudhuri R.R."/>
            <person name="La Ragione R."/>
            <person name="Hildebrand F."/>
            <person name="Pallen M.J."/>
        </authorList>
    </citation>
    <scope>NUCLEOTIDE SEQUENCE</scope>
    <source>
        <strain evidence="3">CHK176-22527</strain>
    </source>
</reference>